<gene>
    <name evidence="1" type="ORF">SLS56_011692</name>
</gene>
<accession>A0ABR3SBJ0</accession>
<proteinExistence type="predicted"/>
<dbReference type="PANTHER" id="PTHR21310:SF37">
    <property type="entry name" value="AMINOGLYCOSIDE PHOSPHOTRANSFERASE DOMAIN-CONTAINING PROTEIN"/>
    <property type="match status" value="1"/>
</dbReference>
<dbReference type="Proteomes" id="UP001521116">
    <property type="component" value="Unassembled WGS sequence"/>
</dbReference>
<organism evidence="1 2">
    <name type="scientific">Neofusicoccum ribis</name>
    <dbReference type="NCBI Taxonomy" id="45134"/>
    <lineage>
        <taxon>Eukaryota</taxon>
        <taxon>Fungi</taxon>
        <taxon>Dikarya</taxon>
        <taxon>Ascomycota</taxon>
        <taxon>Pezizomycotina</taxon>
        <taxon>Dothideomycetes</taxon>
        <taxon>Dothideomycetes incertae sedis</taxon>
        <taxon>Botryosphaeriales</taxon>
        <taxon>Botryosphaeriaceae</taxon>
        <taxon>Neofusicoccum</taxon>
    </lineage>
</organism>
<dbReference type="PANTHER" id="PTHR21310">
    <property type="entry name" value="AMINOGLYCOSIDE PHOSPHOTRANSFERASE-RELATED-RELATED"/>
    <property type="match status" value="1"/>
</dbReference>
<reference evidence="1 2" key="1">
    <citation type="submission" date="2024-02" db="EMBL/GenBank/DDBJ databases">
        <title>De novo assembly and annotation of 12 fungi associated with fruit tree decline syndrome in Ontario, Canada.</title>
        <authorList>
            <person name="Sulman M."/>
            <person name="Ellouze W."/>
            <person name="Ilyukhin E."/>
        </authorList>
    </citation>
    <scope>NUCLEOTIDE SEQUENCE [LARGE SCALE GENOMIC DNA]</scope>
    <source>
        <strain evidence="1 2">M1-105</strain>
    </source>
</reference>
<evidence type="ECO:0008006" key="3">
    <source>
        <dbReference type="Google" id="ProtNLM"/>
    </source>
</evidence>
<protein>
    <recommendedName>
        <fullName evidence="3">Aminoglycoside phosphotransferase domain-containing protein</fullName>
    </recommendedName>
</protein>
<keyword evidence="2" id="KW-1185">Reference proteome</keyword>
<dbReference type="EMBL" id="JAJVDC020000295">
    <property type="protein sequence ID" value="KAL1615758.1"/>
    <property type="molecule type" value="Genomic_DNA"/>
</dbReference>
<evidence type="ECO:0000313" key="1">
    <source>
        <dbReference type="EMBL" id="KAL1615758.1"/>
    </source>
</evidence>
<evidence type="ECO:0000313" key="2">
    <source>
        <dbReference type="Proteomes" id="UP001521116"/>
    </source>
</evidence>
<comment type="caution">
    <text evidence="1">The sequence shown here is derived from an EMBL/GenBank/DDBJ whole genome shotgun (WGS) entry which is preliminary data.</text>
</comment>
<name>A0ABR3SBJ0_9PEZI</name>
<sequence>MEKRLPLLRGEATLESALASEDDMRLELTYPRHQKDLYSYLDSHRSDIEAVVSYNLGLKGIVSCQLADVDEWICGSFNVCIPVYIHDGAGWPRRLALIRVPLWYKLGESRRQGNIEEKLRCEAATFIWIKQNCPEIPMPRLWGFGFPGGQADKGRRANFFTYLSRFMLSLAKCSFPRIGSMTIDEQGDLVLENRPLTFPLHKLENSGVQLDICQGTTYSNVESYILGLLSCHDSRIRHQANSIRDHSDGEMKLSVLTAMRALLPHFASRNLRNSPFIFTLTDIHLNKIFVDGEWRITSVIGLDWACVRPIEMIHPPTCLTGLRVDQLSDDNAYDLNHDLLKEFFDAFTQEEASFAQRTHLAPFWDRRTRDLIDKKLRDKEEYEEQLREQFERLSG</sequence>
<dbReference type="InterPro" id="IPR051678">
    <property type="entry name" value="AGP_Transferase"/>
</dbReference>